<organism evidence="18 19">
    <name type="scientific">Cuscuta australis</name>
    <dbReference type="NCBI Taxonomy" id="267555"/>
    <lineage>
        <taxon>Eukaryota</taxon>
        <taxon>Viridiplantae</taxon>
        <taxon>Streptophyta</taxon>
        <taxon>Embryophyta</taxon>
        <taxon>Tracheophyta</taxon>
        <taxon>Spermatophyta</taxon>
        <taxon>Magnoliopsida</taxon>
        <taxon>eudicotyledons</taxon>
        <taxon>Gunneridae</taxon>
        <taxon>Pentapetalae</taxon>
        <taxon>asterids</taxon>
        <taxon>lamiids</taxon>
        <taxon>Solanales</taxon>
        <taxon>Convolvulaceae</taxon>
        <taxon>Cuscuteae</taxon>
        <taxon>Cuscuta</taxon>
        <taxon>Cuscuta subgen. Grammica</taxon>
        <taxon>Cuscuta sect. Cleistogrammica</taxon>
    </lineage>
</organism>
<name>A0A328DLU4_9ASTE</name>
<keyword evidence="6" id="KW-0677">Repeat</keyword>
<dbReference type="SMART" id="SM00248">
    <property type="entry name" value="ANK"/>
    <property type="match status" value="6"/>
</dbReference>
<reference evidence="18 19" key="1">
    <citation type="submission" date="2018-06" db="EMBL/GenBank/DDBJ databases">
        <title>The Genome of Cuscuta australis (Dodder) Provides Insight into the Evolution of Plant Parasitism.</title>
        <authorList>
            <person name="Liu H."/>
        </authorList>
    </citation>
    <scope>NUCLEOTIDE SEQUENCE [LARGE SCALE GENOMIC DNA]</scope>
    <source>
        <strain evidence="19">cv. Yunnan</strain>
        <tissue evidence="18">Vines</tissue>
    </source>
</reference>
<feature type="transmembrane region" description="Helical" evidence="15">
    <location>
        <begin position="468"/>
        <end position="488"/>
    </location>
</feature>
<evidence type="ECO:0000256" key="10">
    <source>
        <dbReference type="ARBA" id="ARBA00023136"/>
    </source>
</evidence>
<evidence type="ECO:0000256" key="14">
    <source>
        <dbReference type="PROSITE-ProRule" id="PRU00023"/>
    </source>
</evidence>
<dbReference type="Pfam" id="PF01529">
    <property type="entry name" value="DHHC"/>
    <property type="match status" value="1"/>
</dbReference>
<keyword evidence="4 15" id="KW-0808">Transferase</keyword>
<sequence>MASEIEIVSDFRDQKSPTGEPNPNRTVVVDVHSASAAGDLQKLREFVENDDVSPALPDPNGYYPLQWAALNNFPDAMQYIIEHGGNVHAKDHTGQTALHWSAVRGSIASADVLMLNGAQVEAADSNGYRAVHIAAQRGQTAFLNHIVTKYHADMDAPDNDGRSPLHWAAYMGFTETIHLLLFRNAYQGRQDKDGCTPLHWAALIGNADACNLLVYAGTRQELMIKDRDGHTPAKLASDKGYRQIVLLLNKAEHAQSPRWNDKFCSGIGWDYGWAPVLFSIIVINAILFISSVLFAHNLPKPTAVVALWGWIGVSMAIASLLMLVRCSSKDPGYLKTGTSKHSDSEVLALPSRIRTSDPLLSIDLNSSSVWTGNWSQLCPACKIIRPLRAKHCKTCNRCVEQFDHHCPWISNCVGKRNRRDFIIFLCMGMLTSLIGAIVAVHRIWMSLPVLGEDDGTWVRLVVFDHPCVLAFLFMDLVILLGTFTLFIVQAFQVAQNITTNEYANARRYEYLRGPDGRFHNPYNHGCPKNCLSFITHGFPDDDKVAWPPLPHLVQKTHL</sequence>
<comment type="catalytic activity">
    <reaction evidence="13 15">
        <text>L-cysteinyl-[protein] + hexadecanoyl-CoA = S-hexadecanoyl-L-cysteinyl-[protein] + CoA</text>
        <dbReference type="Rhea" id="RHEA:36683"/>
        <dbReference type="Rhea" id="RHEA-COMP:10131"/>
        <dbReference type="Rhea" id="RHEA-COMP:11032"/>
        <dbReference type="ChEBI" id="CHEBI:29950"/>
        <dbReference type="ChEBI" id="CHEBI:57287"/>
        <dbReference type="ChEBI" id="CHEBI:57379"/>
        <dbReference type="ChEBI" id="CHEBI:74151"/>
        <dbReference type="EC" id="2.3.1.225"/>
    </reaction>
</comment>
<evidence type="ECO:0000256" key="4">
    <source>
        <dbReference type="ARBA" id="ARBA00022679"/>
    </source>
</evidence>
<comment type="caution">
    <text evidence="18">The sequence shown here is derived from an EMBL/GenBank/DDBJ whole genome shotgun (WGS) entry which is preliminary data.</text>
</comment>
<keyword evidence="7 15" id="KW-1133">Transmembrane helix</keyword>
<proteinExistence type="inferred from homology"/>
<keyword evidence="12" id="KW-0449">Lipoprotein</keyword>
<dbReference type="EC" id="2.3.1.225" evidence="15"/>
<comment type="similarity">
    <text evidence="3 15">Belongs to the DHHC palmitoyltransferase family.</text>
</comment>
<evidence type="ECO:0000256" key="9">
    <source>
        <dbReference type="ARBA" id="ARBA00023043"/>
    </source>
</evidence>
<dbReference type="GO" id="GO:0000139">
    <property type="term" value="C:Golgi membrane"/>
    <property type="evidence" value="ECO:0007669"/>
    <property type="project" value="UniProtKB-SubCell"/>
</dbReference>
<evidence type="ECO:0000313" key="18">
    <source>
        <dbReference type="EMBL" id="RAL45003.1"/>
    </source>
</evidence>
<evidence type="ECO:0000256" key="15">
    <source>
        <dbReference type="RuleBase" id="RU079119"/>
    </source>
</evidence>
<dbReference type="PROSITE" id="PS50216">
    <property type="entry name" value="DHHC"/>
    <property type="match status" value="1"/>
</dbReference>
<dbReference type="PROSITE" id="PS50297">
    <property type="entry name" value="ANK_REP_REGION"/>
    <property type="match status" value="4"/>
</dbReference>
<feature type="repeat" description="ANK" evidence="14">
    <location>
        <begin position="193"/>
        <end position="217"/>
    </location>
</feature>
<dbReference type="InterPro" id="IPR036770">
    <property type="entry name" value="Ankyrin_rpt-contain_sf"/>
</dbReference>
<evidence type="ECO:0000256" key="6">
    <source>
        <dbReference type="ARBA" id="ARBA00022737"/>
    </source>
</evidence>
<dbReference type="Pfam" id="PF12796">
    <property type="entry name" value="Ank_2"/>
    <property type="match status" value="2"/>
</dbReference>
<protein>
    <recommendedName>
        <fullName evidence="15">S-acyltransferase</fullName>
        <ecNumber evidence="15">2.3.1.225</ecNumber>
    </recommendedName>
    <alternativeName>
        <fullName evidence="15">Palmitoyltransferase</fullName>
    </alternativeName>
</protein>
<evidence type="ECO:0000256" key="7">
    <source>
        <dbReference type="ARBA" id="ARBA00022989"/>
    </source>
</evidence>
<feature type="transmembrane region" description="Helical" evidence="15">
    <location>
        <begin position="307"/>
        <end position="324"/>
    </location>
</feature>
<comment type="subcellular location">
    <subcellularLocation>
        <location evidence="1">Endomembrane system</location>
        <topology evidence="1">Multi-pass membrane protein</topology>
    </subcellularLocation>
    <subcellularLocation>
        <location evidence="2">Golgi apparatus membrane</location>
    </subcellularLocation>
</comment>
<keyword evidence="11" id="KW-0564">Palmitate</keyword>
<dbReference type="Gene3D" id="1.25.40.20">
    <property type="entry name" value="Ankyrin repeat-containing domain"/>
    <property type="match status" value="3"/>
</dbReference>
<feature type="repeat" description="ANK" evidence="14">
    <location>
        <begin position="160"/>
        <end position="192"/>
    </location>
</feature>
<evidence type="ECO:0000256" key="11">
    <source>
        <dbReference type="ARBA" id="ARBA00023139"/>
    </source>
</evidence>
<evidence type="ECO:0000313" key="19">
    <source>
        <dbReference type="Proteomes" id="UP000249390"/>
    </source>
</evidence>
<evidence type="ECO:0000256" key="8">
    <source>
        <dbReference type="ARBA" id="ARBA00023034"/>
    </source>
</evidence>
<keyword evidence="5 15" id="KW-0812">Transmembrane</keyword>
<dbReference type="AlphaFoldDB" id="A0A328DLU4"/>
<evidence type="ECO:0000256" key="2">
    <source>
        <dbReference type="ARBA" id="ARBA00004394"/>
    </source>
</evidence>
<keyword evidence="15" id="KW-0012">Acyltransferase</keyword>
<feature type="domain" description="Palmitoyltransferase DHHC" evidence="17">
    <location>
        <begin position="375"/>
        <end position="504"/>
    </location>
</feature>
<dbReference type="Proteomes" id="UP000249390">
    <property type="component" value="Unassembled WGS sequence"/>
</dbReference>
<feature type="repeat" description="ANK" evidence="14">
    <location>
        <begin position="60"/>
        <end position="92"/>
    </location>
</feature>
<feature type="repeat" description="ANK" evidence="14">
    <location>
        <begin position="126"/>
        <end position="159"/>
    </location>
</feature>
<comment type="domain">
    <text evidence="15">The DHHC domain is required for palmitoyltransferase activity.</text>
</comment>
<evidence type="ECO:0000256" key="3">
    <source>
        <dbReference type="ARBA" id="ARBA00008574"/>
    </source>
</evidence>
<keyword evidence="10 15" id="KW-0472">Membrane</keyword>
<dbReference type="PANTHER" id="PTHR24161">
    <property type="entry name" value="ANK_REP_REGION DOMAIN-CONTAINING PROTEIN-RELATED"/>
    <property type="match status" value="1"/>
</dbReference>
<dbReference type="FunFam" id="1.25.40.20:FF:000300">
    <property type="entry name" value="S-acyltransferase"/>
    <property type="match status" value="1"/>
</dbReference>
<feature type="region of interest" description="Disordered" evidence="16">
    <location>
        <begin position="1"/>
        <end position="24"/>
    </location>
</feature>
<dbReference type="SUPFAM" id="SSF48403">
    <property type="entry name" value="Ankyrin repeat"/>
    <property type="match status" value="1"/>
</dbReference>
<feature type="repeat" description="ANK" evidence="14">
    <location>
        <begin position="93"/>
        <end position="125"/>
    </location>
</feature>
<dbReference type="PROSITE" id="PS50088">
    <property type="entry name" value="ANK_REPEAT"/>
    <property type="match status" value="5"/>
</dbReference>
<evidence type="ECO:0000256" key="16">
    <source>
        <dbReference type="SAM" id="MobiDB-lite"/>
    </source>
</evidence>
<feature type="transmembrane region" description="Helical" evidence="15">
    <location>
        <begin position="271"/>
        <end position="295"/>
    </location>
</feature>
<evidence type="ECO:0000256" key="1">
    <source>
        <dbReference type="ARBA" id="ARBA00004127"/>
    </source>
</evidence>
<evidence type="ECO:0000256" key="13">
    <source>
        <dbReference type="ARBA" id="ARBA00048048"/>
    </source>
</evidence>
<evidence type="ECO:0000256" key="5">
    <source>
        <dbReference type="ARBA" id="ARBA00022692"/>
    </source>
</evidence>
<accession>A0A328DLU4</accession>
<dbReference type="EMBL" id="NQVE01000142">
    <property type="protein sequence ID" value="RAL45003.1"/>
    <property type="molecule type" value="Genomic_DNA"/>
</dbReference>
<evidence type="ECO:0000259" key="17">
    <source>
        <dbReference type="Pfam" id="PF01529"/>
    </source>
</evidence>
<dbReference type="GO" id="GO:0019706">
    <property type="term" value="F:protein-cysteine S-palmitoyltransferase activity"/>
    <property type="evidence" value="ECO:0007669"/>
    <property type="project" value="UniProtKB-EC"/>
</dbReference>
<evidence type="ECO:0000256" key="12">
    <source>
        <dbReference type="ARBA" id="ARBA00023288"/>
    </source>
</evidence>
<gene>
    <name evidence="18" type="ORF">DM860_003762</name>
</gene>
<keyword evidence="19" id="KW-1185">Reference proteome</keyword>
<keyword evidence="8" id="KW-0333">Golgi apparatus</keyword>
<dbReference type="InterPro" id="IPR001594">
    <property type="entry name" value="Palmitoyltrfase_DHHC"/>
</dbReference>
<dbReference type="PANTHER" id="PTHR24161:SF101">
    <property type="entry name" value="PROTEIN S-ACYLTRANSFERASE 23-RELATED"/>
    <property type="match status" value="1"/>
</dbReference>
<dbReference type="InterPro" id="IPR002110">
    <property type="entry name" value="Ankyrin_rpt"/>
</dbReference>
<keyword evidence="9 14" id="KW-0040">ANK repeat</keyword>
<feature type="transmembrane region" description="Helical" evidence="15">
    <location>
        <begin position="421"/>
        <end position="444"/>
    </location>
</feature>